<comment type="similarity">
    <text evidence="2">Belongs to the RLP family.</text>
</comment>
<evidence type="ECO:0000256" key="6">
    <source>
        <dbReference type="ARBA" id="ARBA00022729"/>
    </source>
</evidence>
<dbReference type="SMART" id="SM00369">
    <property type="entry name" value="LRR_TYP"/>
    <property type="match status" value="5"/>
</dbReference>
<evidence type="ECO:0008006" key="14">
    <source>
        <dbReference type="Google" id="ProtNLM"/>
    </source>
</evidence>
<dbReference type="SUPFAM" id="SSF52058">
    <property type="entry name" value="L domain-like"/>
    <property type="match status" value="1"/>
</dbReference>
<dbReference type="SMART" id="SM00365">
    <property type="entry name" value="LRR_SD22"/>
    <property type="match status" value="3"/>
</dbReference>
<keyword evidence="11" id="KW-0325">Glycoprotein</keyword>
<evidence type="ECO:0000256" key="2">
    <source>
        <dbReference type="ARBA" id="ARBA00009592"/>
    </source>
</evidence>
<evidence type="ECO:0000313" key="12">
    <source>
        <dbReference type="EMBL" id="MED6115368.1"/>
    </source>
</evidence>
<name>A0ABU6QU99_9FABA</name>
<dbReference type="EMBL" id="JASCZI010001696">
    <property type="protein sequence ID" value="MED6115368.1"/>
    <property type="molecule type" value="Genomic_DNA"/>
</dbReference>
<keyword evidence="6" id="KW-0732">Signal</keyword>
<protein>
    <recommendedName>
        <fullName evidence="14">Leucine-rich repeat-containing N-terminal plant-type domain-containing protein</fullName>
    </recommendedName>
</protein>
<dbReference type="PRINTS" id="PR00019">
    <property type="entry name" value="LEURICHRPT"/>
</dbReference>
<dbReference type="PANTHER" id="PTHR48061">
    <property type="entry name" value="LEUCINE-RICH REPEAT RECEPTOR PROTEIN KINASE EMS1-LIKE-RELATED"/>
    <property type="match status" value="1"/>
</dbReference>
<evidence type="ECO:0000256" key="3">
    <source>
        <dbReference type="ARBA" id="ARBA00022475"/>
    </source>
</evidence>
<dbReference type="InterPro" id="IPR046956">
    <property type="entry name" value="RLP23-like"/>
</dbReference>
<evidence type="ECO:0000256" key="10">
    <source>
        <dbReference type="ARBA" id="ARBA00023170"/>
    </source>
</evidence>
<comment type="caution">
    <text evidence="12">The sequence shown here is derived from an EMBL/GenBank/DDBJ whole genome shotgun (WGS) entry which is preliminary data.</text>
</comment>
<proteinExistence type="inferred from homology"/>
<keyword evidence="10" id="KW-0675">Receptor</keyword>
<keyword evidence="3" id="KW-1003">Cell membrane</keyword>
<dbReference type="PANTHER" id="PTHR48061:SF46">
    <property type="entry name" value="LEUCINE-RICH REPEAT-CONTAINING N-TERMINAL PLANT-TYPE DOMAIN-CONTAINING PROTEIN"/>
    <property type="match status" value="1"/>
</dbReference>
<evidence type="ECO:0000256" key="5">
    <source>
        <dbReference type="ARBA" id="ARBA00022692"/>
    </source>
</evidence>
<dbReference type="InterPro" id="IPR003591">
    <property type="entry name" value="Leu-rich_rpt_typical-subtyp"/>
</dbReference>
<evidence type="ECO:0000256" key="8">
    <source>
        <dbReference type="ARBA" id="ARBA00022989"/>
    </source>
</evidence>
<sequence length="464" mass="51963">LFLLLFHAPSSTSSSVLPLCNPHDNSNLLHFKNSFAIDTSLYREDGSWCSSYSNKIASWKNGTDCCHWDGVTCHTSSGHVIGLDLSCAMLVGQFDPNSTLFHLTQLTYLDLSWNRLRGEIPSLLSNLKHLTYLDLSSNRFISGHIPDVFDNFTKLDTLDLSFNSLGARLQNLASLDLSNNKIHGKIPNWFNDNLLHTWNSSLYFIDLSFNKLQGDLPIPPHEIGILSVPNNNFTGNKSSTFCNATLLEALILSHNHLSGMIPQCLGASPYLSILDLQVNNLHGSMPTKFSQDNQFQTIKLNGNQLEGPLSKSLANCTQLEVLDLSENKIEDVFPSWLETIQELKVLNLRESKFHGTITSFSVKHPFSKLTIFDVSNNKFSGPLPTSLFEHFQGMKDLNDSINHPPTLSYMDSSLRTLYNDSAVVTMKDQTIELVRILTTFTTIDLSNNMFDGEIPHPSIHPLLY</sequence>
<evidence type="ECO:0000256" key="7">
    <source>
        <dbReference type="ARBA" id="ARBA00022737"/>
    </source>
</evidence>
<organism evidence="12 13">
    <name type="scientific">Stylosanthes scabra</name>
    <dbReference type="NCBI Taxonomy" id="79078"/>
    <lineage>
        <taxon>Eukaryota</taxon>
        <taxon>Viridiplantae</taxon>
        <taxon>Streptophyta</taxon>
        <taxon>Embryophyta</taxon>
        <taxon>Tracheophyta</taxon>
        <taxon>Spermatophyta</taxon>
        <taxon>Magnoliopsida</taxon>
        <taxon>eudicotyledons</taxon>
        <taxon>Gunneridae</taxon>
        <taxon>Pentapetalae</taxon>
        <taxon>rosids</taxon>
        <taxon>fabids</taxon>
        <taxon>Fabales</taxon>
        <taxon>Fabaceae</taxon>
        <taxon>Papilionoideae</taxon>
        <taxon>50 kb inversion clade</taxon>
        <taxon>dalbergioids sensu lato</taxon>
        <taxon>Dalbergieae</taxon>
        <taxon>Pterocarpus clade</taxon>
        <taxon>Stylosanthes</taxon>
    </lineage>
</organism>
<evidence type="ECO:0000256" key="1">
    <source>
        <dbReference type="ARBA" id="ARBA00004251"/>
    </source>
</evidence>
<reference evidence="12 13" key="1">
    <citation type="journal article" date="2023" name="Plants (Basel)">
        <title>Bridging the Gap: Combining Genomics and Transcriptomics Approaches to Understand Stylosanthes scabra, an Orphan Legume from the Brazilian Caatinga.</title>
        <authorList>
            <person name="Ferreira-Neto J.R.C."/>
            <person name="da Silva M.D."/>
            <person name="Binneck E."/>
            <person name="de Melo N.F."/>
            <person name="da Silva R.H."/>
            <person name="de Melo A.L.T.M."/>
            <person name="Pandolfi V."/>
            <person name="Bustamante F.O."/>
            <person name="Brasileiro-Vidal A.C."/>
            <person name="Benko-Iseppon A.M."/>
        </authorList>
    </citation>
    <scope>NUCLEOTIDE SEQUENCE [LARGE SCALE GENOMIC DNA]</scope>
    <source>
        <tissue evidence="12">Leaves</tissue>
    </source>
</reference>
<dbReference type="InterPro" id="IPR001611">
    <property type="entry name" value="Leu-rich_rpt"/>
</dbReference>
<dbReference type="Gene3D" id="3.80.10.10">
    <property type="entry name" value="Ribonuclease Inhibitor"/>
    <property type="match status" value="3"/>
</dbReference>
<evidence type="ECO:0000256" key="11">
    <source>
        <dbReference type="ARBA" id="ARBA00023180"/>
    </source>
</evidence>
<keyword evidence="13" id="KW-1185">Reference proteome</keyword>
<keyword evidence="7" id="KW-0677">Repeat</keyword>
<gene>
    <name evidence="12" type="ORF">PIB30_089771</name>
</gene>
<dbReference type="Proteomes" id="UP001341840">
    <property type="component" value="Unassembled WGS sequence"/>
</dbReference>
<comment type="subcellular location">
    <subcellularLocation>
        <location evidence="1">Cell membrane</location>
        <topology evidence="1">Single-pass type I membrane protein</topology>
    </subcellularLocation>
</comment>
<keyword evidence="4" id="KW-0433">Leucine-rich repeat</keyword>
<keyword evidence="8" id="KW-1133">Transmembrane helix</keyword>
<keyword evidence="5" id="KW-0812">Transmembrane</keyword>
<evidence type="ECO:0000256" key="4">
    <source>
        <dbReference type="ARBA" id="ARBA00022614"/>
    </source>
</evidence>
<evidence type="ECO:0000256" key="9">
    <source>
        <dbReference type="ARBA" id="ARBA00023136"/>
    </source>
</evidence>
<accession>A0ABU6QU99</accession>
<feature type="non-terminal residue" evidence="12">
    <location>
        <position position="1"/>
    </location>
</feature>
<dbReference type="Pfam" id="PF13855">
    <property type="entry name" value="LRR_8"/>
    <property type="match status" value="1"/>
</dbReference>
<keyword evidence="9" id="KW-0472">Membrane</keyword>
<dbReference type="PROSITE" id="PS51450">
    <property type="entry name" value="LRR"/>
    <property type="match status" value="2"/>
</dbReference>
<dbReference type="InterPro" id="IPR032675">
    <property type="entry name" value="LRR_dom_sf"/>
</dbReference>
<evidence type="ECO:0000313" key="13">
    <source>
        <dbReference type="Proteomes" id="UP001341840"/>
    </source>
</evidence>
<dbReference type="Pfam" id="PF00560">
    <property type="entry name" value="LRR_1"/>
    <property type="match status" value="4"/>
</dbReference>